<reference evidence="1 2" key="1">
    <citation type="submission" date="2020-02" db="EMBL/GenBank/DDBJ databases">
        <title>Draft genome sequence of Haematococcus lacustris strain NIES-144.</title>
        <authorList>
            <person name="Morimoto D."/>
            <person name="Nakagawa S."/>
            <person name="Yoshida T."/>
            <person name="Sawayama S."/>
        </authorList>
    </citation>
    <scope>NUCLEOTIDE SEQUENCE [LARGE SCALE GENOMIC DNA]</scope>
    <source>
        <strain evidence="1 2">NIES-144</strain>
    </source>
</reference>
<sequence length="85" mass="9969">HGGFIDRVAVWVVYIVVYRTLSFDSRPRFFFGASRNREQVDQHDRMLHRRALDREDAAVAKRGPGSRARPDVLKLMLNRFVKDAR</sequence>
<keyword evidence="2" id="KW-1185">Reference proteome</keyword>
<dbReference type="AlphaFoldDB" id="A0A6A0ANA8"/>
<feature type="non-terminal residue" evidence="1">
    <location>
        <position position="85"/>
    </location>
</feature>
<feature type="non-terminal residue" evidence="1">
    <location>
        <position position="1"/>
    </location>
</feature>
<accession>A0A6A0ANA8</accession>
<evidence type="ECO:0000313" key="2">
    <source>
        <dbReference type="Proteomes" id="UP000485058"/>
    </source>
</evidence>
<dbReference type="EMBL" id="BLLF01009605">
    <property type="protein sequence ID" value="GFH33773.1"/>
    <property type="molecule type" value="Genomic_DNA"/>
</dbReference>
<gene>
    <name evidence="1" type="ORF">HaLaN_33193</name>
</gene>
<organism evidence="1 2">
    <name type="scientific">Haematococcus lacustris</name>
    <name type="common">Green alga</name>
    <name type="synonym">Haematococcus pluvialis</name>
    <dbReference type="NCBI Taxonomy" id="44745"/>
    <lineage>
        <taxon>Eukaryota</taxon>
        <taxon>Viridiplantae</taxon>
        <taxon>Chlorophyta</taxon>
        <taxon>core chlorophytes</taxon>
        <taxon>Chlorophyceae</taxon>
        <taxon>CS clade</taxon>
        <taxon>Chlamydomonadales</taxon>
        <taxon>Haematococcaceae</taxon>
        <taxon>Haematococcus</taxon>
    </lineage>
</organism>
<protein>
    <submittedName>
        <fullName evidence="1">Uncharacterized protein</fullName>
    </submittedName>
</protein>
<evidence type="ECO:0000313" key="1">
    <source>
        <dbReference type="EMBL" id="GFH33773.1"/>
    </source>
</evidence>
<dbReference type="Proteomes" id="UP000485058">
    <property type="component" value="Unassembled WGS sequence"/>
</dbReference>
<comment type="caution">
    <text evidence="1">The sequence shown here is derived from an EMBL/GenBank/DDBJ whole genome shotgun (WGS) entry which is preliminary data.</text>
</comment>
<proteinExistence type="predicted"/>
<name>A0A6A0ANA8_HAELA</name>